<evidence type="ECO:0000256" key="2">
    <source>
        <dbReference type="ARBA" id="ARBA00022946"/>
    </source>
</evidence>
<dbReference type="GO" id="GO:0043461">
    <property type="term" value="P:proton-transporting ATP synthase complex assembly"/>
    <property type="evidence" value="ECO:0007669"/>
    <property type="project" value="InterPro"/>
</dbReference>
<comment type="caution">
    <text evidence="4">The sequence shown here is derived from an EMBL/GenBank/DDBJ whole genome shotgun (WGS) entry which is preliminary data.</text>
</comment>
<name>A0A367X9G9_9PROT</name>
<sequence>MKRFYKNVAAVPDQSGAGWRVHLDGRAVKTPAKAEFLLPVQSLAEKIAAEWDAQGEHIVPATMPHMQLAATAIDRVAPNRAAVIAELTGYGRSDLLCYRAQYPDDLVARQNEQWQPLLDWAASELSIALKVTQGVMPVVQEDAALLAIQDVIEPLDDHQLAALHTLITVSGSVVIGLAVFQGRLDAQAAFDISQIDESYAIENWGEDAEATARRERLRNELLAAGEFLALLRRD</sequence>
<dbReference type="PANTHER" id="PTHR21013:SF10">
    <property type="entry name" value="ATP SYNTHASE MITOCHONDRIAL F1 COMPLEX ASSEMBLY FACTOR 2"/>
    <property type="match status" value="1"/>
</dbReference>
<dbReference type="InterPro" id="IPR023335">
    <property type="entry name" value="ATP12_ortho_dom_sf"/>
</dbReference>
<organism evidence="4 5">
    <name type="scientific">Thalassospira profundimaris</name>
    <dbReference type="NCBI Taxonomy" id="502049"/>
    <lineage>
        <taxon>Bacteria</taxon>
        <taxon>Pseudomonadati</taxon>
        <taxon>Pseudomonadota</taxon>
        <taxon>Alphaproteobacteria</taxon>
        <taxon>Rhodospirillales</taxon>
        <taxon>Thalassospiraceae</taxon>
        <taxon>Thalassospira</taxon>
    </lineage>
</organism>
<dbReference type="PANTHER" id="PTHR21013">
    <property type="entry name" value="ATP SYNTHASE MITOCHONDRIAL F1 COMPLEX ASSEMBLY FACTOR 2/ATP12 PROTEIN, MITOCHONDRIAL PRECURSOR"/>
    <property type="match status" value="1"/>
</dbReference>
<comment type="similarity">
    <text evidence="1">Belongs to the ATP12 family.</text>
</comment>
<dbReference type="SUPFAM" id="SSF160909">
    <property type="entry name" value="ATP12-like"/>
    <property type="match status" value="1"/>
</dbReference>
<evidence type="ECO:0000313" key="5">
    <source>
        <dbReference type="Proteomes" id="UP000252517"/>
    </source>
</evidence>
<dbReference type="AlphaFoldDB" id="A0A367X9G9"/>
<accession>A0A367X9G9</accession>
<dbReference type="InterPro" id="IPR042272">
    <property type="entry name" value="ATP12_ATP_synth-F1-assembly_N"/>
</dbReference>
<keyword evidence="3" id="KW-0143">Chaperone</keyword>
<evidence type="ECO:0000256" key="3">
    <source>
        <dbReference type="ARBA" id="ARBA00023186"/>
    </source>
</evidence>
<dbReference type="Proteomes" id="UP000252517">
    <property type="component" value="Unassembled WGS sequence"/>
</dbReference>
<evidence type="ECO:0000256" key="1">
    <source>
        <dbReference type="ARBA" id="ARBA00008231"/>
    </source>
</evidence>
<dbReference type="InterPro" id="IPR011419">
    <property type="entry name" value="ATP12_ATP_synth-F1-assembly"/>
</dbReference>
<reference evidence="4 5" key="1">
    <citation type="submission" date="2014-07" db="EMBL/GenBank/DDBJ databases">
        <title>Draft genome sequence of Thalassospira profundimaris S25-3-2.</title>
        <authorList>
            <person name="Lai Q."/>
            <person name="Shao Z."/>
        </authorList>
    </citation>
    <scope>NUCLEOTIDE SEQUENCE [LARGE SCALE GENOMIC DNA]</scope>
    <source>
        <strain evidence="4 5">S25-3-2</strain>
    </source>
</reference>
<dbReference type="Pfam" id="PF07542">
    <property type="entry name" value="ATP12"/>
    <property type="match status" value="1"/>
</dbReference>
<evidence type="ECO:0000313" key="4">
    <source>
        <dbReference type="EMBL" id="RCK50237.1"/>
    </source>
</evidence>
<gene>
    <name evidence="4" type="ORF">TH25_11510</name>
</gene>
<dbReference type="Gene3D" id="3.30.2180.10">
    <property type="entry name" value="ATP12-like"/>
    <property type="match status" value="1"/>
</dbReference>
<protein>
    <submittedName>
        <fullName evidence="4">ATPase</fullName>
    </submittedName>
</protein>
<dbReference type="EMBL" id="JPWH01000008">
    <property type="protein sequence ID" value="RCK50237.1"/>
    <property type="molecule type" value="Genomic_DNA"/>
</dbReference>
<proteinExistence type="inferred from homology"/>
<dbReference type="OrthoDB" id="9797825at2"/>
<keyword evidence="2" id="KW-0809">Transit peptide</keyword>
<dbReference type="Gene3D" id="1.10.3580.10">
    <property type="entry name" value="ATP12 ATPase"/>
    <property type="match status" value="1"/>
</dbReference>